<keyword evidence="6" id="KW-0165">Cleavage on pair of basic residues</keyword>
<organism evidence="16 17">
    <name type="scientific">Diplodia seriata</name>
    <dbReference type="NCBI Taxonomy" id="420778"/>
    <lineage>
        <taxon>Eukaryota</taxon>
        <taxon>Fungi</taxon>
        <taxon>Dikarya</taxon>
        <taxon>Ascomycota</taxon>
        <taxon>Pezizomycotina</taxon>
        <taxon>Dothideomycetes</taxon>
        <taxon>Dothideomycetes incertae sedis</taxon>
        <taxon>Botryosphaeriales</taxon>
        <taxon>Botryosphaeriaceae</taxon>
        <taxon>Diplodia</taxon>
    </lineage>
</organism>
<keyword evidence="7" id="KW-0479">Metal-binding</keyword>
<proteinExistence type="inferred from homology"/>
<comment type="caution">
    <text evidence="16">The sequence shown here is derived from an EMBL/GenBank/DDBJ whole genome shotgun (WGS) entry which is preliminary data.</text>
</comment>
<evidence type="ECO:0000256" key="13">
    <source>
        <dbReference type="PIRSR" id="PIRSR601384-1"/>
    </source>
</evidence>
<dbReference type="Pfam" id="PF02102">
    <property type="entry name" value="Peptidase_M35"/>
    <property type="match status" value="2"/>
</dbReference>
<comment type="cofactor">
    <cofactor evidence="2">
        <name>Zn(2+)</name>
        <dbReference type="ChEBI" id="CHEBI:29105"/>
    </cofactor>
</comment>
<dbReference type="EC" id="3.4.24.39" evidence="4"/>
<comment type="similarity">
    <text evidence="3">Belongs to the peptidase M35 family.</text>
</comment>
<evidence type="ECO:0000313" key="17">
    <source>
        <dbReference type="Proteomes" id="UP000034182"/>
    </source>
</evidence>
<evidence type="ECO:0000256" key="7">
    <source>
        <dbReference type="ARBA" id="ARBA00022723"/>
    </source>
</evidence>
<evidence type="ECO:0000256" key="8">
    <source>
        <dbReference type="ARBA" id="ARBA00022729"/>
    </source>
</evidence>
<feature type="compositionally biased region" description="Basic and acidic residues" evidence="14">
    <location>
        <begin position="524"/>
        <end position="533"/>
    </location>
</feature>
<keyword evidence="5 16" id="KW-0645">Protease</keyword>
<evidence type="ECO:0000256" key="9">
    <source>
        <dbReference type="ARBA" id="ARBA00022801"/>
    </source>
</evidence>
<feature type="signal peptide" evidence="15">
    <location>
        <begin position="1"/>
        <end position="17"/>
    </location>
</feature>
<evidence type="ECO:0000256" key="12">
    <source>
        <dbReference type="ARBA" id="ARBA00023145"/>
    </source>
</evidence>
<evidence type="ECO:0000256" key="14">
    <source>
        <dbReference type="SAM" id="MobiDB-lite"/>
    </source>
</evidence>
<evidence type="ECO:0000256" key="6">
    <source>
        <dbReference type="ARBA" id="ARBA00022685"/>
    </source>
</evidence>
<protein>
    <recommendedName>
        <fullName evidence="4">deuterolysin</fullName>
        <ecNumber evidence="4">3.4.24.39</ecNumber>
    </recommendedName>
</protein>
<feature type="compositionally biased region" description="Low complexity" evidence="14">
    <location>
        <begin position="456"/>
        <end position="518"/>
    </location>
</feature>
<keyword evidence="9" id="KW-0378">Hydrolase</keyword>
<dbReference type="Gene3D" id="2.60.40.2970">
    <property type="match status" value="1"/>
</dbReference>
<feature type="active site" evidence="13">
    <location>
        <position position="334"/>
    </location>
</feature>
<keyword evidence="11 16" id="KW-0482">Metalloprotease</keyword>
<evidence type="ECO:0000256" key="15">
    <source>
        <dbReference type="SAM" id="SignalP"/>
    </source>
</evidence>
<gene>
    <name evidence="16" type="ORF">UCDDS831_g03714</name>
</gene>
<feature type="compositionally biased region" description="Acidic residues" evidence="14">
    <location>
        <begin position="407"/>
        <end position="423"/>
    </location>
</feature>
<dbReference type="PANTHER" id="PTHR37016">
    <property type="match status" value="1"/>
</dbReference>
<feature type="region of interest" description="Disordered" evidence="14">
    <location>
        <begin position="389"/>
        <end position="432"/>
    </location>
</feature>
<dbReference type="GO" id="GO:0006508">
    <property type="term" value="P:proteolysis"/>
    <property type="evidence" value="ECO:0007669"/>
    <property type="project" value="UniProtKB-KW"/>
</dbReference>
<comment type="catalytic activity">
    <reaction evidence="1">
        <text>Preferential cleavage of bonds with hydrophobic residues in P1'. Also 3-Asn-|-Gln-4 and 8-Gly-|-Ser-9 bonds in insulin B chain.</text>
        <dbReference type="EC" id="3.4.24.39"/>
    </reaction>
</comment>
<evidence type="ECO:0000256" key="11">
    <source>
        <dbReference type="ARBA" id="ARBA00023049"/>
    </source>
</evidence>
<evidence type="ECO:0000256" key="3">
    <source>
        <dbReference type="ARBA" id="ARBA00010279"/>
    </source>
</evidence>
<dbReference type="GO" id="GO:0004222">
    <property type="term" value="F:metalloendopeptidase activity"/>
    <property type="evidence" value="ECO:0007669"/>
    <property type="project" value="InterPro"/>
</dbReference>
<feature type="chain" id="PRO_5002544657" description="deuterolysin" evidence="15">
    <location>
        <begin position="18"/>
        <end position="589"/>
    </location>
</feature>
<dbReference type="InterPro" id="IPR024079">
    <property type="entry name" value="MetalloPept_cat_dom_sf"/>
</dbReference>
<evidence type="ECO:0000256" key="5">
    <source>
        <dbReference type="ARBA" id="ARBA00022670"/>
    </source>
</evidence>
<dbReference type="InterPro" id="IPR001384">
    <property type="entry name" value="Peptidase_M35"/>
</dbReference>
<evidence type="ECO:0000256" key="4">
    <source>
        <dbReference type="ARBA" id="ARBA00012431"/>
    </source>
</evidence>
<evidence type="ECO:0000313" key="16">
    <source>
        <dbReference type="EMBL" id="KKY22548.1"/>
    </source>
</evidence>
<dbReference type="Gene3D" id="3.40.390.10">
    <property type="entry name" value="Collagenase (Catalytic Domain)"/>
    <property type="match status" value="1"/>
</dbReference>
<dbReference type="PANTHER" id="PTHR37016:SF3">
    <property type="entry name" value="NEUTRAL PROTEASE 2-RELATED"/>
    <property type="match status" value="1"/>
</dbReference>
<keyword evidence="8 15" id="KW-0732">Signal</keyword>
<keyword evidence="12" id="KW-0865">Zymogen</keyword>
<evidence type="ECO:0000256" key="10">
    <source>
        <dbReference type="ARBA" id="ARBA00022833"/>
    </source>
</evidence>
<feature type="region of interest" description="Disordered" evidence="14">
    <location>
        <begin position="454"/>
        <end position="538"/>
    </location>
</feature>
<dbReference type="AlphaFoldDB" id="A0A0G2GFY4"/>
<reference evidence="16 17" key="1">
    <citation type="submission" date="2015-03" db="EMBL/GenBank/DDBJ databases">
        <authorList>
            <person name="Morales-Cruz A."/>
            <person name="Amrine K.C."/>
            <person name="Cantu D."/>
        </authorList>
    </citation>
    <scope>NUCLEOTIDE SEQUENCE [LARGE SCALE GENOMIC DNA]</scope>
    <source>
        <strain evidence="16">DS831</strain>
    </source>
</reference>
<name>A0A0G2GFY4_9PEZI</name>
<dbReference type="EMBL" id="LAQI01000077">
    <property type="protein sequence ID" value="KKY22548.1"/>
    <property type="molecule type" value="Genomic_DNA"/>
</dbReference>
<keyword evidence="10" id="KW-0862">Zinc</keyword>
<dbReference type="Proteomes" id="UP000034182">
    <property type="component" value="Unassembled WGS sequence"/>
</dbReference>
<evidence type="ECO:0000256" key="1">
    <source>
        <dbReference type="ARBA" id="ARBA00001187"/>
    </source>
</evidence>
<sequence length="589" mass="64042">MMFFQLCLLALLTVASCTSLDYPLNVTLTSTGNTVMQLDIQNIGESDLTLVTRGSFFDKRPVKKVTVYSGEGTALAFRGMNVDPKPITATTDVTALHAGQALTVTFDAMAMYDLTSAGNFTAEAVGTVWEAKSAEFIPYKSNSIAITVSQPKATVVKRQQQSQQPYSLNPLPPASTDWIDGWALAAMIPTLPTALPRSKIQNDCKDDQKKKIKKALLTCGLYADIAVNRTLTMPTDHTEFKTYFDSDKEADKTQVTARLNATSKECTALWYPSVLISCSDPQEQCQNDNNMRSYIDDMRSSADKTIFLCPPAFNLSIASDTDNALDFGGFLLSEHTKFDVVYKPVTDEDVQDFKAAKLLGTVRALRNSGSYRINAAAYLDVISALNDGNGPDDLNSPEKVRSPDDLNNPDDPEGPQCDEDSQEDMTCFDPPDSWDGYDHVECPNETDIDECLRYPTSTSTSTSTSKSTSTSTSKSTSTSTSKHTSTSTSTSTSKHTSTTTSTSTSKPTSKPTSTTTTKRPGPLDPHHHTDGPQHHSSANALSGIHLMAPPTNRGKASEYGAYTTVYPTRAGCFKQYENSPCENHGPDED</sequence>
<evidence type="ECO:0000256" key="2">
    <source>
        <dbReference type="ARBA" id="ARBA00001947"/>
    </source>
</evidence>
<dbReference type="SUPFAM" id="SSF55486">
    <property type="entry name" value="Metalloproteases ('zincins'), catalytic domain"/>
    <property type="match status" value="1"/>
</dbReference>
<dbReference type="GO" id="GO:0046872">
    <property type="term" value="F:metal ion binding"/>
    <property type="evidence" value="ECO:0007669"/>
    <property type="project" value="UniProtKB-KW"/>
</dbReference>
<dbReference type="InterPro" id="IPR050414">
    <property type="entry name" value="Fungal_M35_metalloproteases"/>
</dbReference>
<accession>A0A0G2GFY4</accession>
<reference evidence="16 17" key="2">
    <citation type="submission" date="2015-05" db="EMBL/GenBank/DDBJ databases">
        <title>Distinctive expansion of gene families associated with plant cell wall degradation and secondary metabolism in the genomes of grapevine trunk pathogens.</title>
        <authorList>
            <person name="Lawrence D.P."/>
            <person name="Travadon R."/>
            <person name="Rolshausen P.E."/>
            <person name="Baumgartner K."/>
        </authorList>
    </citation>
    <scope>NUCLEOTIDE SEQUENCE [LARGE SCALE GENOMIC DNA]</scope>
    <source>
        <strain evidence="16">DS831</strain>
    </source>
</reference>